<evidence type="ECO:0000256" key="1">
    <source>
        <dbReference type="ARBA" id="ARBA00022676"/>
    </source>
</evidence>
<dbReference type="Pfam" id="PF00534">
    <property type="entry name" value="Glycos_transf_1"/>
    <property type="match status" value="1"/>
</dbReference>
<dbReference type="Proteomes" id="UP001597294">
    <property type="component" value="Unassembled WGS sequence"/>
</dbReference>
<evidence type="ECO:0000313" key="5">
    <source>
        <dbReference type="EMBL" id="MFD2206068.1"/>
    </source>
</evidence>
<dbReference type="InterPro" id="IPR001296">
    <property type="entry name" value="Glyco_trans_1"/>
</dbReference>
<dbReference type="Gene3D" id="3.40.50.2000">
    <property type="entry name" value="Glycogen Phosphorylase B"/>
    <property type="match status" value="2"/>
</dbReference>
<dbReference type="PANTHER" id="PTHR12526">
    <property type="entry name" value="GLYCOSYLTRANSFERASE"/>
    <property type="match status" value="1"/>
</dbReference>
<comment type="caution">
    <text evidence="5">The sequence shown here is derived from an EMBL/GenBank/DDBJ whole genome shotgun (WGS) entry which is preliminary data.</text>
</comment>
<feature type="domain" description="Glycosyl transferase family 1" evidence="4">
    <location>
        <begin position="197"/>
        <end position="352"/>
    </location>
</feature>
<dbReference type="EC" id="2.4.-.-" evidence="5"/>
<keyword evidence="2 5" id="KW-0808">Transferase</keyword>
<proteinExistence type="predicted"/>
<dbReference type="CDD" id="cd03811">
    <property type="entry name" value="GT4_GT28_WabH-like"/>
    <property type="match status" value="1"/>
</dbReference>
<protein>
    <submittedName>
        <fullName evidence="5">Glycosyltransferase</fullName>
        <ecNumber evidence="5">2.4.-.-</ecNumber>
    </submittedName>
</protein>
<gene>
    <name evidence="5" type="ORF">ACFSKO_10610</name>
</gene>
<feature type="compositionally biased region" description="Polar residues" evidence="3">
    <location>
        <begin position="33"/>
        <end position="45"/>
    </location>
</feature>
<feature type="region of interest" description="Disordered" evidence="3">
    <location>
        <begin position="33"/>
        <end position="54"/>
    </location>
</feature>
<keyword evidence="1 5" id="KW-0328">Glycosyltransferase</keyword>
<evidence type="ECO:0000259" key="4">
    <source>
        <dbReference type="Pfam" id="PF00534"/>
    </source>
</evidence>
<dbReference type="SUPFAM" id="SSF53756">
    <property type="entry name" value="UDP-Glycosyltransferase/glycogen phosphorylase"/>
    <property type="match status" value="1"/>
</dbReference>
<accession>A0ABW5BIU8</accession>
<keyword evidence="6" id="KW-1185">Reference proteome</keyword>
<sequence length="386" mass="43252">MKILQVLGAGGEGGAETFFTQFTLALHRARTQKQQGNISRGQISPSGFAKKTEDEVPEIEVPEIEVQEVEVQAVIRDNNTRVALFEAAGIETVVLPFRKLLDFKTKRGLKRKIEEFKPDVVLTYMNRASSLCPKGDFLHVARLGGYYKLKNYKNCDHLIGNTQDIVDYLKSVGWPEDRAHHVPNFASVSKDDLPVSRADFNTPDDATVLLSLGRLHENKAFDILLRAAKLETRPYVWIAGEGPLRAELETLAKELGIDERVRFLGWRNDRGALLAAADICVFPSRFEPFGSVMIEAWATKTPLITTRTAGPEEMATHNEDALMVEVDNYTELAQAITRVMDDKDLAARLVTAGWESYQKSYTEEACVGNYIELFTKLLEREKGTVS</sequence>
<dbReference type="RefSeq" id="WP_380251287.1">
    <property type="nucleotide sequence ID" value="NZ_JBHUII010000004.1"/>
</dbReference>
<dbReference type="PANTHER" id="PTHR12526:SF510">
    <property type="entry name" value="D-INOSITOL 3-PHOSPHATE GLYCOSYLTRANSFERASE"/>
    <property type="match status" value="1"/>
</dbReference>
<evidence type="ECO:0000313" key="6">
    <source>
        <dbReference type="Proteomes" id="UP001597294"/>
    </source>
</evidence>
<evidence type="ECO:0000256" key="3">
    <source>
        <dbReference type="SAM" id="MobiDB-lite"/>
    </source>
</evidence>
<organism evidence="5 6">
    <name type="scientific">Kiloniella antarctica</name>
    <dbReference type="NCBI Taxonomy" id="1550907"/>
    <lineage>
        <taxon>Bacteria</taxon>
        <taxon>Pseudomonadati</taxon>
        <taxon>Pseudomonadota</taxon>
        <taxon>Alphaproteobacteria</taxon>
        <taxon>Rhodospirillales</taxon>
        <taxon>Kiloniellaceae</taxon>
        <taxon>Kiloniella</taxon>
    </lineage>
</organism>
<reference evidence="6" key="1">
    <citation type="journal article" date="2019" name="Int. J. Syst. Evol. Microbiol.">
        <title>The Global Catalogue of Microorganisms (GCM) 10K type strain sequencing project: providing services to taxonomists for standard genome sequencing and annotation.</title>
        <authorList>
            <consortium name="The Broad Institute Genomics Platform"/>
            <consortium name="The Broad Institute Genome Sequencing Center for Infectious Disease"/>
            <person name="Wu L."/>
            <person name="Ma J."/>
        </authorList>
    </citation>
    <scope>NUCLEOTIDE SEQUENCE [LARGE SCALE GENOMIC DNA]</scope>
    <source>
        <strain evidence="6">CGMCC 4.7192</strain>
    </source>
</reference>
<evidence type="ECO:0000256" key="2">
    <source>
        <dbReference type="ARBA" id="ARBA00022679"/>
    </source>
</evidence>
<dbReference type="EMBL" id="JBHUII010000004">
    <property type="protein sequence ID" value="MFD2206068.1"/>
    <property type="molecule type" value="Genomic_DNA"/>
</dbReference>
<dbReference type="GO" id="GO:0016757">
    <property type="term" value="F:glycosyltransferase activity"/>
    <property type="evidence" value="ECO:0007669"/>
    <property type="project" value="UniProtKB-KW"/>
</dbReference>
<name>A0ABW5BIU8_9PROT</name>